<organism evidence="1">
    <name type="scientific">hydrothermal vent metagenome</name>
    <dbReference type="NCBI Taxonomy" id="652676"/>
    <lineage>
        <taxon>unclassified sequences</taxon>
        <taxon>metagenomes</taxon>
        <taxon>ecological metagenomes</taxon>
    </lineage>
</organism>
<proteinExistence type="predicted"/>
<dbReference type="EMBL" id="UOEJ01000221">
    <property type="protein sequence ID" value="VAW05842.1"/>
    <property type="molecule type" value="Genomic_DNA"/>
</dbReference>
<reference evidence="1" key="1">
    <citation type="submission" date="2018-06" db="EMBL/GenBank/DDBJ databases">
        <authorList>
            <person name="Zhirakovskaya E."/>
        </authorList>
    </citation>
    <scope>NUCLEOTIDE SEQUENCE</scope>
</reference>
<sequence length="144" mass="16309">MFYSLPIFVCRRVLLILLFLTFSGNLQGAESRTALLSDLDLPLMPGFHEDADSRVVFDTPAGRIIEVRAEGKIPPQQVFDYYQLVLPSLSWRKEIPGKDCNGSPPLCLVAVRDGEILKIIIRQIKDKKIKNETKTTIYFSVNPE</sequence>
<gene>
    <name evidence="1" type="ORF">MNBD_ALPHA01-1810</name>
</gene>
<evidence type="ECO:0000313" key="1">
    <source>
        <dbReference type="EMBL" id="VAW05842.1"/>
    </source>
</evidence>
<name>A0A3B0SU67_9ZZZZ</name>
<dbReference type="AlphaFoldDB" id="A0A3B0SU67"/>
<protein>
    <submittedName>
        <fullName evidence="1">Uncharacterized protein</fullName>
    </submittedName>
</protein>
<accession>A0A3B0SU67</accession>